<evidence type="ECO:0000259" key="1">
    <source>
        <dbReference type="Pfam" id="PF00149"/>
    </source>
</evidence>
<dbReference type="PANTHER" id="PTHR42850">
    <property type="entry name" value="METALLOPHOSPHOESTERASE"/>
    <property type="match status" value="1"/>
</dbReference>
<name>A0AAU8NM31_9BACL</name>
<dbReference type="SUPFAM" id="SSF56300">
    <property type="entry name" value="Metallo-dependent phosphatases"/>
    <property type="match status" value="1"/>
</dbReference>
<protein>
    <submittedName>
        <fullName evidence="2">Metallophosphoesterase family protein</fullName>
        <ecNumber evidence="2">3.1.-.-</ecNumber>
    </submittedName>
</protein>
<dbReference type="GO" id="GO:0016791">
    <property type="term" value="F:phosphatase activity"/>
    <property type="evidence" value="ECO:0007669"/>
    <property type="project" value="TreeGrafter"/>
</dbReference>
<dbReference type="InterPro" id="IPR050126">
    <property type="entry name" value="Ap4A_hydrolase"/>
</dbReference>
<keyword evidence="2" id="KW-0378">Hydrolase</keyword>
<dbReference type="CDD" id="cd00144">
    <property type="entry name" value="MPP_PPP_family"/>
    <property type="match status" value="1"/>
</dbReference>
<dbReference type="EC" id="3.1.-.-" evidence="2"/>
<proteinExistence type="predicted"/>
<dbReference type="GO" id="GO:0005737">
    <property type="term" value="C:cytoplasm"/>
    <property type="evidence" value="ECO:0007669"/>
    <property type="project" value="TreeGrafter"/>
</dbReference>
<dbReference type="PANTHER" id="PTHR42850:SF4">
    <property type="entry name" value="ZINC-DEPENDENT ENDOPOLYPHOSPHATASE"/>
    <property type="match status" value="1"/>
</dbReference>
<dbReference type="InterPro" id="IPR029052">
    <property type="entry name" value="Metallo-depent_PP-like"/>
</dbReference>
<accession>A0AAU8NM31</accession>
<reference evidence="2" key="1">
    <citation type="submission" date="2024-05" db="EMBL/GenBank/DDBJ databases">
        <title>Draft genome assemblies of 36 bacteria isolated from hibernating arctic ground squirrels.</title>
        <authorList>
            <person name="McKee H."/>
            <person name="Mullen L."/>
            <person name="Drown D.M."/>
            <person name="Duddleston K.N."/>
        </authorList>
    </citation>
    <scope>NUCLEOTIDE SEQUENCE</scope>
    <source>
        <strain evidence="2">AN1007</strain>
    </source>
</reference>
<evidence type="ECO:0000313" key="2">
    <source>
        <dbReference type="EMBL" id="XCP97779.1"/>
    </source>
</evidence>
<dbReference type="RefSeq" id="WP_342555615.1">
    <property type="nucleotide sequence ID" value="NZ_CP159992.1"/>
</dbReference>
<dbReference type="GO" id="GO:0110154">
    <property type="term" value="P:RNA decapping"/>
    <property type="evidence" value="ECO:0007669"/>
    <property type="project" value="TreeGrafter"/>
</dbReference>
<feature type="domain" description="Calcineurin-like phosphoesterase" evidence="1">
    <location>
        <begin position="3"/>
        <end position="188"/>
    </location>
</feature>
<dbReference type="Pfam" id="PF00149">
    <property type="entry name" value="Metallophos"/>
    <property type="match status" value="1"/>
</dbReference>
<dbReference type="AlphaFoldDB" id="A0AAU8NM31"/>
<dbReference type="Gene3D" id="3.60.21.10">
    <property type="match status" value="1"/>
</dbReference>
<dbReference type="EMBL" id="CP159992">
    <property type="protein sequence ID" value="XCP97779.1"/>
    <property type="molecule type" value="Genomic_DNA"/>
</dbReference>
<dbReference type="InterPro" id="IPR004843">
    <property type="entry name" value="Calcineurin-like_PHP"/>
</dbReference>
<gene>
    <name evidence="2" type="ORF">ABXS70_14240</name>
</gene>
<sequence>MHRTLMVSDIHGCIDTFNQLLHDVDYNSTYDQLMLLGDYVDRGPSSKEVVDKVMKLVHEHHAVALKGNHDQRFVDFIQEGSSAIQSRFMEHGGLPTLESYCQLKDEISDTRLQQARKSIQSDYSHHIHFLSSLPLFHEDENHIYVHAGLNPDYSDWKQQPEHDFMYIKHKFIQHTFTDLYKKVVFGHTKTIDIHGKADVWFAADKIGIDGGCAFGMQLNGLIYQDSSYSTVQQVNQSMRPLA</sequence>
<dbReference type="GO" id="GO:0008803">
    <property type="term" value="F:bis(5'-nucleosyl)-tetraphosphatase (symmetrical) activity"/>
    <property type="evidence" value="ECO:0007669"/>
    <property type="project" value="TreeGrafter"/>
</dbReference>
<organism evidence="2">
    <name type="scientific">Paenibacillus sp. AN1007</name>
    <dbReference type="NCBI Taxonomy" id="3151385"/>
    <lineage>
        <taxon>Bacteria</taxon>
        <taxon>Bacillati</taxon>
        <taxon>Bacillota</taxon>
        <taxon>Bacilli</taxon>
        <taxon>Bacillales</taxon>
        <taxon>Paenibacillaceae</taxon>
        <taxon>Paenibacillus</taxon>
    </lineage>
</organism>